<name>A0A151IET8_9HYME</name>
<evidence type="ECO:0000313" key="2">
    <source>
        <dbReference type="Proteomes" id="UP000078542"/>
    </source>
</evidence>
<proteinExistence type="predicted"/>
<sequence>MASFVIGKYCRVDSWSCVHLTRPRSRPNVKRRRVASALVLGRPMLGVNSMWSNETVYHPHVTSLYLTKWQLVVHFLGLLLILTVAALALWTARLFHRTPTAAVGAHRLSSKCQSGYHRRSGRFVVKNPLDFAHYVRV</sequence>
<dbReference type="EMBL" id="KQ977870">
    <property type="protein sequence ID" value="KYM99228.1"/>
    <property type="molecule type" value="Genomic_DNA"/>
</dbReference>
<dbReference type="Proteomes" id="UP000078542">
    <property type="component" value="Unassembled WGS sequence"/>
</dbReference>
<protein>
    <submittedName>
        <fullName evidence="1">Uncharacterized protein</fullName>
    </submittedName>
</protein>
<organism evidence="1 2">
    <name type="scientific">Cyphomyrmex costatus</name>
    <dbReference type="NCBI Taxonomy" id="456900"/>
    <lineage>
        <taxon>Eukaryota</taxon>
        <taxon>Metazoa</taxon>
        <taxon>Ecdysozoa</taxon>
        <taxon>Arthropoda</taxon>
        <taxon>Hexapoda</taxon>
        <taxon>Insecta</taxon>
        <taxon>Pterygota</taxon>
        <taxon>Neoptera</taxon>
        <taxon>Endopterygota</taxon>
        <taxon>Hymenoptera</taxon>
        <taxon>Apocrita</taxon>
        <taxon>Aculeata</taxon>
        <taxon>Formicoidea</taxon>
        <taxon>Formicidae</taxon>
        <taxon>Myrmicinae</taxon>
        <taxon>Cyphomyrmex</taxon>
    </lineage>
</organism>
<gene>
    <name evidence="1" type="ORF">ALC62_10050</name>
</gene>
<accession>A0A151IET8</accession>
<reference evidence="1 2" key="1">
    <citation type="submission" date="2016-03" db="EMBL/GenBank/DDBJ databases">
        <title>Cyphomyrmex costatus WGS genome.</title>
        <authorList>
            <person name="Nygaard S."/>
            <person name="Hu H."/>
            <person name="Boomsma J."/>
            <person name="Zhang G."/>
        </authorList>
    </citation>
    <scope>NUCLEOTIDE SEQUENCE [LARGE SCALE GENOMIC DNA]</scope>
    <source>
        <strain evidence="1">MS0001</strain>
        <tissue evidence="1">Whole body</tissue>
    </source>
</reference>
<evidence type="ECO:0000313" key="1">
    <source>
        <dbReference type="EMBL" id="KYM99228.1"/>
    </source>
</evidence>
<dbReference type="AlphaFoldDB" id="A0A151IET8"/>
<keyword evidence="2" id="KW-1185">Reference proteome</keyword>